<evidence type="ECO:0000313" key="1">
    <source>
        <dbReference type="EMBL" id="KAF6023487.1"/>
    </source>
</evidence>
<protein>
    <submittedName>
        <fullName evidence="1">Uncharacterized protein</fullName>
    </submittedName>
</protein>
<name>A0A7J7JBV9_BUGNE</name>
<dbReference type="AlphaFoldDB" id="A0A7J7JBV9"/>
<proteinExistence type="predicted"/>
<reference evidence="1" key="1">
    <citation type="submission" date="2020-06" db="EMBL/GenBank/DDBJ databases">
        <title>Draft genome of Bugula neritina, a colonial animal packing powerful symbionts and potential medicines.</title>
        <authorList>
            <person name="Rayko M."/>
        </authorList>
    </citation>
    <scope>NUCLEOTIDE SEQUENCE [LARGE SCALE GENOMIC DNA]</scope>
    <source>
        <strain evidence="1">Kwan_BN1</strain>
    </source>
</reference>
<comment type="caution">
    <text evidence="1">The sequence shown here is derived from an EMBL/GenBank/DDBJ whole genome shotgun (WGS) entry which is preliminary data.</text>
</comment>
<dbReference type="OrthoDB" id="8744624at2759"/>
<sequence>MRTYVDNTYVDNTYVDNTYVDNTYVDNTYVDNTYVDNTYVDNASINSIQFYSSDPWLYFDSFFLNVNNHIFFTFTFNFLKTKYKCFPTFF</sequence>
<accession>A0A7J7JBV9</accession>
<keyword evidence="2" id="KW-1185">Reference proteome</keyword>
<gene>
    <name evidence="1" type="ORF">EB796_018205</name>
</gene>
<organism evidence="1 2">
    <name type="scientific">Bugula neritina</name>
    <name type="common">Brown bryozoan</name>
    <name type="synonym">Sertularia neritina</name>
    <dbReference type="NCBI Taxonomy" id="10212"/>
    <lineage>
        <taxon>Eukaryota</taxon>
        <taxon>Metazoa</taxon>
        <taxon>Spiralia</taxon>
        <taxon>Lophotrochozoa</taxon>
        <taxon>Bryozoa</taxon>
        <taxon>Gymnolaemata</taxon>
        <taxon>Cheilostomatida</taxon>
        <taxon>Flustrina</taxon>
        <taxon>Buguloidea</taxon>
        <taxon>Bugulidae</taxon>
        <taxon>Bugula</taxon>
    </lineage>
</organism>
<dbReference type="Proteomes" id="UP000593567">
    <property type="component" value="Unassembled WGS sequence"/>
</dbReference>
<dbReference type="EMBL" id="VXIV02002707">
    <property type="protein sequence ID" value="KAF6023487.1"/>
    <property type="molecule type" value="Genomic_DNA"/>
</dbReference>
<evidence type="ECO:0000313" key="2">
    <source>
        <dbReference type="Proteomes" id="UP000593567"/>
    </source>
</evidence>